<evidence type="ECO:0000313" key="2">
    <source>
        <dbReference type="Proteomes" id="UP000001826"/>
    </source>
</evidence>
<dbReference type="PaxDb" id="190192-MK1302"/>
<evidence type="ECO:0000313" key="1">
    <source>
        <dbReference type="EMBL" id="AAM02515.1"/>
    </source>
</evidence>
<dbReference type="InParanoid" id="Q8TVT6"/>
<keyword evidence="2" id="KW-1185">Reference proteome</keyword>
<dbReference type="EnsemblBacteria" id="AAM02515">
    <property type="protein sequence ID" value="AAM02515"/>
    <property type="gene ID" value="MK1302"/>
</dbReference>
<dbReference type="AlphaFoldDB" id="Q8TVT6"/>
<protein>
    <submittedName>
        <fullName evidence="1">Uncharacterized protein</fullName>
    </submittedName>
</protein>
<organism evidence="1 2">
    <name type="scientific">Methanopyrus kandleri (strain AV19 / DSM 6324 / JCM 9639 / NBRC 100938)</name>
    <dbReference type="NCBI Taxonomy" id="190192"/>
    <lineage>
        <taxon>Archaea</taxon>
        <taxon>Methanobacteriati</taxon>
        <taxon>Methanobacteriota</taxon>
        <taxon>Methanomada group</taxon>
        <taxon>Methanopyri</taxon>
        <taxon>Methanopyrales</taxon>
        <taxon>Methanopyraceae</taxon>
        <taxon>Methanopyrus</taxon>
    </lineage>
</organism>
<proteinExistence type="predicted"/>
<dbReference type="EMBL" id="AE009439">
    <property type="protein sequence ID" value="AAM02515.1"/>
    <property type="molecule type" value="Genomic_DNA"/>
</dbReference>
<dbReference type="HOGENOM" id="CLU_2581434_0_0_2"/>
<dbReference type="RefSeq" id="WP_011019670.1">
    <property type="nucleotide sequence ID" value="NC_003551.1"/>
</dbReference>
<name>Q8TVT6_METKA</name>
<gene>
    <name evidence="1" type="ordered locus">MK1302</name>
</gene>
<dbReference type="GeneID" id="1477897"/>
<dbReference type="Proteomes" id="UP000001826">
    <property type="component" value="Chromosome"/>
</dbReference>
<dbReference type="KEGG" id="mka:MK1302"/>
<sequence length="80" mass="9515">MECAWKVYDRLRNESENKRRMGHYLGIGRRYSRSRVHFQVKRLKNGEFVPVVTAFAGRRKERGNLKGVRKAMGKSWTLYP</sequence>
<reference evidence="1 2" key="1">
    <citation type="journal article" date="2002" name="Proc. Natl. Acad. Sci. U.S.A.">
        <title>The complete genome of hyperthermophile Methanopyrus kandleri AV19 and monophyly of archaeal methanogens.</title>
        <authorList>
            <person name="Slesarev A.I."/>
            <person name="Mezhevaya K.V."/>
            <person name="Makarova K.S."/>
            <person name="Polushin N.N."/>
            <person name="Shcherbinina O.V."/>
            <person name="Shakhova V.V."/>
            <person name="Belova G.I."/>
            <person name="Aravind L."/>
            <person name="Natale D.A."/>
            <person name="Rogozin I.B."/>
            <person name="Tatusov R.L."/>
            <person name="Wolf Y.I."/>
            <person name="Stetter K.O."/>
            <person name="Malykh A.G."/>
            <person name="Koonin E.V."/>
            <person name="Kozyavkin S.A."/>
        </authorList>
    </citation>
    <scope>NUCLEOTIDE SEQUENCE [LARGE SCALE GENOMIC DNA]</scope>
    <source>
        <strain evidence="2">AV19 / DSM 6324 / JCM 9639 / NBRC 100938</strain>
    </source>
</reference>
<accession>Q8TVT6</accession>